<proteinExistence type="inferred from homology"/>
<evidence type="ECO:0000256" key="2">
    <source>
        <dbReference type="ARBA" id="ARBA00023015"/>
    </source>
</evidence>
<dbReference type="PANTHER" id="PTHR30537">
    <property type="entry name" value="HTH-TYPE TRANSCRIPTIONAL REGULATOR"/>
    <property type="match status" value="1"/>
</dbReference>
<dbReference type="Proteomes" id="UP000577891">
    <property type="component" value="Unassembled WGS sequence"/>
</dbReference>
<evidence type="ECO:0000313" key="6">
    <source>
        <dbReference type="EMBL" id="MBB2173672.1"/>
    </source>
</evidence>
<dbReference type="GO" id="GO:0003677">
    <property type="term" value="F:DNA binding"/>
    <property type="evidence" value="ECO:0007669"/>
    <property type="project" value="UniProtKB-KW"/>
</dbReference>
<organism evidence="6 7">
    <name type="scientific">Gluconacetobacter asukensis</name>
    <dbReference type="NCBI Taxonomy" id="1017181"/>
    <lineage>
        <taxon>Bacteria</taxon>
        <taxon>Pseudomonadati</taxon>
        <taxon>Pseudomonadota</taxon>
        <taxon>Alphaproteobacteria</taxon>
        <taxon>Acetobacterales</taxon>
        <taxon>Acetobacteraceae</taxon>
        <taxon>Gluconacetobacter</taxon>
    </lineage>
</organism>
<gene>
    <name evidence="6" type="ORF">HLH35_16385</name>
</gene>
<evidence type="ECO:0000313" key="7">
    <source>
        <dbReference type="Proteomes" id="UP000577891"/>
    </source>
</evidence>
<dbReference type="CDD" id="cd08475">
    <property type="entry name" value="PBP2_CrgA_like_6"/>
    <property type="match status" value="1"/>
</dbReference>
<dbReference type="PRINTS" id="PR00039">
    <property type="entry name" value="HTHLYSR"/>
</dbReference>
<evidence type="ECO:0000259" key="5">
    <source>
        <dbReference type="PROSITE" id="PS50931"/>
    </source>
</evidence>
<name>A0A7W4J364_9PROT</name>
<dbReference type="PANTHER" id="PTHR30537:SF5">
    <property type="entry name" value="HTH-TYPE TRANSCRIPTIONAL ACTIVATOR TTDR-RELATED"/>
    <property type="match status" value="1"/>
</dbReference>
<comment type="caution">
    <text evidence="6">The sequence shown here is derived from an EMBL/GenBank/DDBJ whole genome shotgun (WGS) entry which is preliminary data.</text>
</comment>
<keyword evidence="3" id="KW-0238">DNA-binding</keyword>
<dbReference type="RefSeq" id="WP_182980166.1">
    <property type="nucleotide sequence ID" value="NZ_BAABGB010000056.1"/>
</dbReference>
<dbReference type="FunFam" id="1.10.10.10:FF:000001">
    <property type="entry name" value="LysR family transcriptional regulator"/>
    <property type="match status" value="1"/>
</dbReference>
<dbReference type="EMBL" id="JABEQE010000018">
    <property type="protein sequence ID" value="MBB2173672.1"/>
    <property type="molecule type" value="Genomic_DNA"/>
</dbReference>
<dbReference type="InterPro" id="IPR036388">
    <property type="entry name" value="WH-like_DNA-bd_sf"/>
</dbReference>
<dbReference type="InterPro" id="IPR036390">
    <property type="entry name" value="WH_DNA-bd_sf"/>
</dbReference>
<dbReference type="AlphaFoldDB" id="A0A7W4J364"/>
<evidence type="ECO:0000256" key="1">
    <source>
        <dbReference type="ARBA" id="ARBA00009437"/>
    </source>
</evidence>
<dbReference type="Gene3D" id="1.10.10.10">
    <property type="entry name" value="Winged helix-like DNA-binding domain superfamily/Winged helix DNA-binding domain"/>
    <property type="match status" value="1"/>
</dbReference>
<keyword evidence="4" id="KW-0804">Transcription</keyword>
<feature type="domain" description="HTH lysR-type" evidence="5">
    <location>
        <begin position="1"/>
        <end position="60"/>
    </location>
</feature>
<dbReference type="GO" id="GO:0003700">
    <property type="term" value="F:DNA-binding transcription factor activity"/>
    <property type="evidence" value="ECO:0007669"/>
    <property type="project" value="InterPro"/>
</dbReference>
<protein>
    <submittedName>
        <fullName evidence="6">LysR family transcriptional regulator</fullName>
    </submittedName>
</protein>
<sequence length="305" mass="33342">MHSDLPALAAFVASVESGSFTAAASRLGLSKSAIAKTIGRLEERLGTRLLDRTTRSLNLTEEGRLYYETARRVIDDIETTEAALASRRQTVSGRLRVSLPVTFGRLWVQPVLLGLAQQHPELDLDLSFTDRHVDLVEEGIDMAVRLGHPGNSATLSGRRLATQQSVLCASPDYLDRRGTPETSGDLARHDCLLFARNGQLLPWHLTDAGTGLAQAVTPRPRHIISHGDGLRDAALAGSGLAWLATWLVATDLQAEKLRAIPIPSAPQDMDIHVLWPKSRTLSPRIRASVDALVRTFQPIPPWDQL</sequence>
<dbReference type="SUPFAM" id="SSF46785">
    <property type="entry name" value="Winged helix' DNA-binding domain"/>
    <property type="match status" value="1"/>
</dbReference>
<dbReference type="Pfam" id="PF00126">
    <property type="entry name" value="HTH_1"/>
    <property type="match status" value="1"/>
</dbReference>
<keyword evidence="2" id="KW-0805">Transcription regulation</keyword>
<keyword evidence="7" id="KW-1185">Reference proteome</keyword>
<dbReference type="InterPro" id="IPR000847">
    <property type="entry name" value="LysR_HTH_N"/>
</dbReference>
<dbReference type="InterPro" id="IPR058163">
    <property type="entry name" value="LysR-type_TF_proteobact-type"/>
</dbReference>
<evidence type="ECO:0000256" key="4">
    <source>
        <dbReference type="ARBA" id="ARBA00023163"/>
    </source>
</evidence>
<reference evidence="6 7" key="1">
    <citation type="submission" date="2020-04" db="EMBL/GenBank/DDBJ databases">
        <title>Description of novel Gluconacetobacter.</title>
        <authorList>
            <person name="Sombolestani A."/>
        </authorList>
    </citation>
    <scope>NUCLEOTIDE SEQUENCE [LARGE SCALE GENOMIC DNA]</scope>
    <source>
        <strain evidence="6 7">LMG 27724</strain>
    </source>
</reference>
<dbReference type="InterPro" id="IPR005119">
    <property type="entry name" value="LysR_subst-bd"/>
</dbReference>
<accession>A0A7W4J364</accession>
<evidence type="ECO:0000256" key="3">
    <source>
        <dbReference type="ARBA" id="ARBA00023125"/>
    </source>
</evidence>
<dbReference type="Gene3D" id="3.40.190.290">
    <property type="match status" value="1"/>
</dbReference>
<dbReference type="Pfam" id="PF03466">
    <property type="entry name" value="LysR_substrate"/>
    <property type="match status" value="1"/>
</dbReference>
<dbReference type="PROSITE" id="PS50931">
    <property type="entry name" value="HTH_LYSR"/>
    <property type="match status" value="1"/>
</dbReference>
<dbReference type="SUPFAM" id="SSF53850">
    <property type="entry name" value="Periplasmic binding protein-like II"/>
    <property type="match status" value="1"/>
</dbReference>
<comment type="similarity">
    <text evidence="1">Belongs to the LysR transcriptional regulatory family.</text>
</comment>